<organism evidence="2 3">
    <name type="scientific">Ancylobacter koreensis</name>
    <dbReference type="NCBI Taxonomy" id="266121"/>
    <lineage>
        <taxon>Bacteria</taxon>
        <taxon>Pseudomonadati</taxon>
        <taxon>Pseudomonadota</taxon>
        <taxon>Alphaproteobacteria</taxon>
        <taxon>Hyphomicrobiales</taxon>
        <taxon>Xanthobacteraceae</taxon>
        <taxon>Ancylobacter</taxon>
    </lineage>
</organism>
<evidence type="ECO:0000313" key="2">
    <source>
        <dbReference type="EMBL" id="MCK0209566.1"/>
    </source>
</evidence>
<sequence>MYRFFAAVGFLFAFAGVAHWVVPAGRQAYALVAARDDAARLADLQLEGVLTPQRAASEIDAALAQDDGELAASFVELAEARGIEVSPEQQARIALANAPGARFARGAGRFGQGFLTGEGEDLAGLAGATASDLTVWGDVRDLGREAIHWAKGEPVDRLMVDLAGAGIAVTGATYAAFGAPLTLRAGLSVLKGARRAGAMGGRFAGNLATALRGGRKAEVATLVADLGAAGSKAGTRATFAGLRHVDDAAGAARLRGLAEAKGGQTLAIVKTLGRGALFVTEAMARLAFWVLAAAANLVGLVASFNSTVVAMLRPLWKKKRSRAPLPA</sequence>
<dbReference type="Proteomes" id="UP001202867">
    <property type="component" value="Unassembled WGS sequence"/>
</dbReference>
<name>A0ABT0DQL0_9HYPH</name>
<keyword evidence="1" id="KW-0812">Transmembrane</keyword>
<accession>A0ABT0DQL0</accession>
<feature type="transmembrane region" description="Helical" evidence="1">
    <location>
        <begin position="286"/>
        <end position="312"/>
    </location>
</feature>
<evidence type="ECO:0000313" key="3">
    <source>
        <dbReference type="Proteomes" id="UP001202867"/>
    </source>
</evidence>
<proteinExistence type="predicted"/>
<keyword evidence="3" id="KW-1185">Reference proteome</keyword>
<keyword evidence="1" id="KW-1133">Transmembrane helix</keyword>
<protein>
    <submittedName>
        <fullName evidence="2">Uncharacterized protein</fullName>
    </submittedName>
</protein>
<reference evidence="3" key="1">
    <citation type="submission" date="2023-07" db="EMBL/GenBank/DDBJ databases">
        <title>Ancylobacter moscoviensis sp. nov., facultatively methylotrophic bacteria from activated sludge and the reclassification of Starkeya novella (Starkey 1934) Kelly et al. 2000 as Ancylobacter novellus comb. nov., Starkeya koreensis Im et al. 2006 as Ancylobacter koreensis comb.nov., Angulomicrobium tetraedrale Vasil'eva et al. 1986 as Ancylobacter tetraedralis comb. nov., Angulomicrobium amanitiforme Fritz et al. 2004 as Ancylobacter amanitiformis comb. nov. and Methylorhabdus multivorans Doronina et al. 1996 as Ancylobacter multivorans comb. nov. and emended description of the genus Ancylobacter.</title>
        <authorList>
            <person name="Doronina N."/>
            <person name="Chemodurova A."/>
            <person name="Grouzdev D."/>
            <person name="Koziaeva V."/>
            <person name="Shi W."/>
            <person name="Wu L."/>
            <person name="Kaparullina E."/>
        </authorList>
    </citation>
    <scope>NUCLEOTIDE SEQUENCE [LARGE SCALE GENOMIC DNA]</scope>
    <source>
        <strain evidence="3">Jip08</strain>
    </source>
</reference>
<dbReference type="RefSeq" id="WP_247202064.1">
    <property type="nucleotide sequence ID" value="NZ_JALKCG010000007.1"/>
</dbReference>
<gene>
    <name evidence="2" type="ORF">MWN33_16160</name>
</gene>
<keyword evidence="1" id="KW-0472">Membrane</keyword>
<comment type="caution">
    <text evidence="2">The sequence shown here is derived from an EMBL/GenBank/DDBJ whole genome shotgun (WGS) entry which is preliminary data.</text>
</comment>
<evidence type="ECO:0000256" key="1">
    <source>
        <dbReference type="SAM" id="Phobius"/>
    </source>
</evidence>
<dbReference type="EMBL" id="JALKCG010000007">
    <property type="protein sequence ID" value="MCK0209566.1"/>
    <property type="molecule type" value="Genomic_DNA"/>
</dbReference>